<dbReference type="InterPro" id="IPR006140">
    <property type="entry name" value="D-isomer_DH_NAD-bd"/>
</dbReference>
<evidence type="ECO:0000313" key="6">
    <source>
        <dbReference type="EMBL" id="VEU40910.1"/>
    </source>
</evidence>
<feature type="domain" description="D-isomer specific 2-hydroxyacid dehydrogenase catalytic" evidence="4">
    <location>
        <begin position="208"/>
        <end position="509"/>
    </location>
</feature>
<dbReference type="SUPFAM" id="SSF51206">
    <property type="entry name" value="cAMP-binding domain-like"/>
    <property type="match status" value="1"/>
</dbReference>
<dbReference type="GO" id="GO:0016616">
    <property type="term" value="F:oxidoreductase activity, acting on the CH-OH group of donors, NAD or NADP as acceptor"/>
    <property type="evidence" value="ECO:0007669"/>
    <property type="project" value="InterPro"/>
</dbReference>
<evidence type="ECO:0000256" key="1">
    <source>
        <dbReference type="ARBA" id="ARBA00005854"/>
    </source>
</evidence>
<dbReference type="EMBL" id="CAACVS010000314">
    <property type="protein sequence ID" value="VEU40910.1"/>
    <property type="molecule type" value="Genomic_DNA"/>
</dbReference>
<dbReference type="InterPro" id="IPR036291">
    <property type="entry name" value="NAD(P)-bd_dom_sf"/>
</dbReference>
<dbReference type="Pfam" id="PF02826">
    <property type="entry name" value="2-Hacid_dh_C"/>
    <property type="match status" value="1"/>
</dbReference>
<accession>A0A448ZFV4</accession>
<dbReference type="InterPro" id="IPR018490">
    <property type="entry name" value="cNMP-bd_dom_sf"/>
</dbReference>
<evidence type="ECO:0000259" key="4">
    <source>
        <dbReference type="Pfam" id="PF00389"/>
    </source>
</evidence>
<protein>
    <recommendedName>
        <fullName evidence="8">Cyclic nucleotide-binding domain-containing protein</fullName>
    </recommendedName>
</protein>
<evidence type="ECO:0000256" key="2">
    <source>
        <dbReference type="ARBA" id="ARBA00023002"/>
    </source>
</evidence>
<dbReference type="PROSITE" id="PS00671">
    <property type="entry name" value="D_2_HYDROXYACID_DH_3"/>
    <property type="match status" value="1"/>
</dbReference>
<sequence length="521" mass="57235">MVTALEIIKDNTELDYPDALLAAWAEIMEPIEVEDGHIFIKEGEVIKNIVFVENGKLVRTKLSVPEEERAGILEAGLEKIRENSIKIDEVLPGTTPTGVWHSFEADRAAFATVASSGPCKIWLMPSEKFRAVISRPEFSMVVMAAMANRIRVGSKSIRNLLEKVKDGASKDSCENVIKMLSYDSTSWVVENFDAALVKFNEDNKNDLKIEIDYTSERLSSKTAHYACGYDVVCLFVNDTANADTIKILRKCEVKMICNRCAGFDRIDTKAALAYGVSLARVPAYSPYAVAEFAVSLLMGINRKIAKASTRVKMSNFSLDSGLMGTDIHGKTVGVMGTGKIGQILCNIIKGFGANLICFDVFEADAVKEMGGKYVTKGELFAQSDVIFLMMPLLPPTKHTINADMLHLLKPGMLLINSSRGGLVDTKAVLKGIQDGIIAGYGADVYENESDYFFQDWSAKAVPDPTLVALMGSNNVLLTAHQAFFTQEAVDAIVNTTLSNVKLFTEGKTMYDHPNNFLPRRN</sequence>
<feature type="domain" description="D-isomer specific 2-hydroxyacid dehydrogenase NAD-binding" evidence="5">
    <location>
        <begin position="295"/>
        <end position="482"/>
    </location>
</feature>
<keyword evidence="7" id="KW-1185">Reference proteome</keyword>
<dbReference type="SUPFAM" id="SSF52283">
    <property type="entry name" value="Formate/glycerate dehydrogenase catalytic domain-like"/>
    <property type="match status" value="1"/>
</dbReference>
<dbReference type="InterPro" id="IPR029752">
    <property type="entry name" value="D-isomer_DH_CS1"/>
</dbReference>
<dbReference type="GO" id="GO:0051287">
    <property type="term" value="F:NAD binding"/>
    <property type="evidence" value="ECO:0007669"/>
    <property type="project" value="InterPro"/>
</dbReference>
<reference evidence="6 7" key="1">
    <citation type="submission" date="2019-01" db="EMBL/GenBank/DDBJ databases">
        <authorList>
            <person name="Ferrante I. M."/>
        </authorList>
    </citation>
    <scope>NUCLEOTIDE SEQUENCE [LARGE SCALE GENOMIC DNA]</scope>
    <source>
        <strain evidence="6 7">B856</strain>
    </source>
</reference>
<dbReference type="CDD" id="cd12183">
    <property type="entry name" value="LDH_like_2"/>
    <property type="match status" value="1"/>
</dbReference>
<evidence type="ECO:0000259" key="5">
    <source>
        <dbReference type="Pfam" id="PF02826"/>
    </source>
</evidence>
<comment type="similarity">
    <text evidence="1">Belongs to the D-isomer specific 2-hydroxyacid dehydrogenase family.</text>
</comment>
<gene>
    <name evidence="6" type="ORF">PSNMU_V1.4_AUG-EV-PASAV3_0077510</name>
</gene>
<dbReference type="Proteomes" id="UP000291116">
    <property type="component" value="Unassembled WGS sequence"/>
</dbReference>
<dbReference type="InterPro" id="IPR029753">
    <property type="entry name" value="D-isomer_DH_CS"/>
</dbReference>
<organism evidence="6 7">
    <name type="scientific">Pseudo-nitzschia multistriata</name>
    <dbReference type="NCBI Taxonomy" id="183589"/>
    <lineage>
        <taxon>Eukaryota</taxon>
        <taxon>Sar</taxon>
        <taxon>Stramenopiles</taxon>
        <taxon>Ochrophyta</taxon>
        <taxon>Bacillariophyta</taxon>
        <taxon>Bacillariophyceae</taxon>
        <taxon>Bacillariophycidae</taxon>
        <taxon>Bacillariales</taxon>
        <taxon>Bacillariaceae</taxon>
        <taxon>Pseudo-nitzschia</taxon>
    </lineage>
</organism>
<dbReference type="AlphaFoldDB" id="A0A448ZFV4"/>
<dbReference type="PANTHER" id="PTHR43026:SF1">
    <property type="entry name" value="2-HYDROXYACID DEHYDROGENASE HOMOLOG 1-RELATED"/>
    <property type="match status" value="1"/>
</dbReference>
<evidence type="ECO:0008006" key="8">
    <source>
        <dbReference type="Google" id="ProtNLM"/>
    </source>
</evidence>
<dbReference type="InterPro" id="IPR014710">
    <property type="entry name" value="RmlC-like_jellyroll"/>
</dbReference>
<name>A0A448ZFV4_9STRA</name>
<keyword evidence="2" id="KW-0560">Oxidoreductase</keyword>
<dbReference type="SUPFAM" id="SSF51735">
    <property type="entry name" value="NAD(P)-binding Rossmann-fold domains"/>
    <property type="match status" value="1"/>
</dbReference>
<evidence type="ECO:0000256" key="3">
    <source>
        <dbReference type="ARBA" id="ARBA00023027"/>
    </source>
</evidence>
<dbReference type="PROSITE" id="PS00065">
    <property type="entry name" value="D_2_HYDROXYACID_DH_1"/>
    <property type="match status" value="1"/>
</dbReference>
<dbReference type="Gene3D" id="3.40.50.720">
    <property type="entry name" value="NAD(P)-binding Rossmann-like Domain"/>
    <property type="match status" value="2"/>
</dbReference>
<evidence type="ECO:0000313" key="7">
    <source>
        <dbReference type="Proteomes" id="UP000291116"/>
    </source>
</evidence>
<dbReference type="OrthoDB" id="298012at2759"/>
<dbReference type="InterPro" id="IPR058205">
    <property type="entry name" value="D-LDH-like"/>
</dbReference>
<proteinExistence type="inferred from homology"/>
<dbReference type="InterPro" id="IPR006139">
    <property type="entry name" value="D-isomer_2_OHA_DH_cat_dom"/>
</dbReference>
<dbReference type="Gene3D" id="2.60.120.10">
    <property type="entry name" value="Jelly Rolls"/>
    <property type="match status" value="1"/>
</dbReference>
<dbReference type="PANTHER" id="PTHR43026">
    <property type="entry name" value="2-HYDROXYACID DEHYDROGENASE HOMOLOG 1-RELATED"/>
    <property type="match status" value="1"/>
</dbReference>
<dbReference type="Pfam" id="PF00389">
    <property type="entry name" value="2-Hacid_dh"/>
    <property type="match status" value="1"/>
</dbReference>
<keyword evidence="3" id="KW-0520">NAD</keyword>